<feature type="transmembrane region" description="Helical" evidence="2">
    <location>
        <begin position="6"/>
        <end position="24"/>
    </location>
</feature>
<evidence type="ECO:0008006" key="5">
    <source>
        <dbReference type="Google" id="ProtNLM"/>
    </source>
</evidence>
<dbReference type="RefSeq" id="WP_285998106.1">
    <property type="nucleotide sequence ID" value="NZ_CP127295.1"/>
</dbReference>
<proteinExistence type="predicted"/>
<keyword evidence="4" id="KW-1185">Reference proteome</keyword>
<feature type="compositionally biased region" description="Basic and acidic residues" evidence="1">
    <location>
        <begin position="188"/>
        <end position="222"/>
    </location>
</feature>
<protein>
    <recommendedName>
        <fullName evidence="5">Secreted protein</fullName>
    </recommendedName>
</protein>
<dbReference type="EMBL" id="CP127295">
    <property type="protein sequence ID" value="WIY01661.1"/>
    <property type="molecule type" value="Genomic_DNA"/>
</dbReference>
<evidence type="ECO:0000256" key="1">
    <source>
        <dbReference type="SAM" id="MobiDB-lite"/>
    </source>
</evidence>
<keyword evidence="2" id="KW-0812">Transmembrane</keyword>
<evidence type="ECO:0000256" key="2">
    <source>
        <dbReference type="SAM" id="Phobius"/>
    </source>
</evidence>
<dbReference type="Proteomes" id="UP001239397">
    <property type="component" value="Chromosome"/>
</dbReference>
<sequence length="239" mass="27775">MPTWLIVVIVVVAVAVLGAVIWLVSQEMQRKRLQQRFGPEYDRTVEESDNPRAAQRELAERERRHKELDIRPLSASARERYAREWAQVQEKFVDEPSTAVAEADHLLVALMGERGYPTEGYEQQLADLSVRHAKTLENYRAAHTTQQKSDGVSTEDLRDAMVRYRTVFEDLLTDGADDDRHDHHERRNGHERNGHDRDRTEQRDAETRDAETRDDDRHETAQNERQASAQPRTEWNGGR</sequence>
<reference evidence="3 4" key="1">
    <citation type="submission" date="2023-06" db="EMBL/GenBank/DDBJ databases">
        <authorList>
            <person name="Oyuntsetseg B."/>
            <person name="Kim S.B."/>
        </authorList>
    </citation>
    <scope>NUCLEOTIDE SEQUENCE [LARGE SCALE GENOMIC DNA]</scope>
    <source>
        <strain evidence="3 4">4-36</strain>
    </source>
</reference>
<evidence type="ECO:0000313" key="4">
    <source>
        <dbReference type="Proteomes" id="UP001239397"/>
    </source>
</evidence>
<feature type="compositionally biased region" description="Polar residues" evidence="1">
    <location>
        <begin position="223"/>
        <end position="233"/>
    </location>
</feature>
<evidence type="ECO:0000313" key="3">
    <source>
        <dbReference type="EMBL" id="WIY01661.1"/>
    </source>
</evidence>
<accession>A0A9Y2JN38</accession>
<dbReference type="KEGG" id="amog:QRX60_47900"/>
<keyword evidence="2" id="KW-1133">Transmembrane helix</keyword>
<name>A0A9Y2JN38_9PSEU</name>
<feature type="region of interest" description="Disordered" evidence="1">
    <location>
        <begin position="174"/>
        <end position="239"/>
    </location>
</feature>
<keyword evidence="2" id="KW-0472">Membrane</keyword>
<organism evidence="3 4">
    <name type="scientific">Amycolatopsis mongoliensis</name>
    <dbReference type="NCBI Taxonomy" id="715475"/>
    <lineage>
        <taxon>Bacteria</taxon>
        <taxon>Bacillati</taxon>
        <taxon>Actinomycetota</taxon>
        <taxon>Actinomycetes</taxon>
        <taxon>Pseudonocardiales</taxon>
        <taxon>Pseudonocardiaceae</taxon>
        <taxon>Amycolatopsis</taxon>
    </lineage>
</organism>
<gene>
    <name evidence="3" type="ORF">QRX60_47900</name>
</gene>
<dbReference type="AlphaFoldDB" id="A0A9Y2JN38"/>